<organism evidence="1 2">
    <name type="scientific">Caballeronia temeraria</name>
    <dbReference type="NCBI Taxonomy" id="1777137"/>
    <lineage>
        <taxon>Bacteria</taxon>
        <taxon>Pseudomonadati</taxon>
        <taxon>Pseudomonadota</taxon>
        <taxon>Betaproteobacteria</taxon>
        <taxon>Burkholderiales</taxon>
        <taxon>Burkholderiaceae</taxon>
        <taxon>Caballeronia</taxon>
    </lineage>
</organism>
<protein>
    <submittedName>
        <fullName evidence="1">Uncharacterized protein</fullName>
    </submittedName>
</protein>
<gene>
    <name evidence="1" type="ORF">AWB76_07202</name>
</gene>
<proteinExistence type="predicted"/>
<evidence type="ECO:0000313" key="2">
    <source>
        <dbReference type="Proteomes" id="UP000054624"/>
    </source>
</evidence>
<accession>A0A158DMJ9</accession>
<dbReference type="RefSeq" id="WP_061164731.1">
    <property type="nucleotide sequence ID" value="NZ_FCOI02000046.1"/>
</dbReference>
<name>A0A158DMJ9_9BURK</name>
<sequence length="304" mass="34922">MEAKDLIIIDRRDASSAAIDTESWLDRVLGSEVSLSVGRKWIAGWNMPGYMPDSDPSEFNTFSDACRYIADTLNDFYYQEEEGDEESEERAQEYLETEKTFSRAASIGDEDEMSERAGQYVFWVREGDSRDLDEEIKDKWLMQAEDALLEAIQSEEGREYRCTSVDNVYNNENDFSDVFQWQVFYPADAGDWCYADDVYVAIEVHQGGDVRGNYGRIRLYKIDDLCDGGFLDWSLGWSVRYSDGEDTPYAEECSIGYHSNPFWSGLVPHIKGGDRGLMWSEKRGAYVGWDTDGRAVECFPFLYV</sequence>
<reference evidence="2" key="1">
    <citation type="submission" date="2016-01" db="EMBL/GenBank/DDBJ databases">
        <authorList>
            <person name="Peeters Charlotte."/>
        </authorList>
    </citation>
    <scope>NUCLEOTIDE SEQUENCE [LARGE SCALE GENOMIC DNA]</scope>
</reference>
<dbReference type="AlphaFoldDB" id="A0A158DMJ9"/>
<keyword evidence="2" id="KW-1185">Reference proteome</keyword>
<dbReference type="EMBL" id="FCOI02000046">
    <property type="protein sequence ID" value="SAK95814.1"/>
    <property type="molecule type" value="Genomic_DNA"/>
</dbReference>
<evidence type="ECO:0000313" key="1">
    <source>
        <dbReference type="EMBL" id="SAK95814.1"/>
    </source>
</evidence>
<dbReference type="Proteomes" id="UP000054624">
    <property type="component" value="Unassembled WGS sequence"/>
</dbReference>